<keyword evidence="2" id="KW-1185">Reference proteome</keyword>
<evidence type="ECO:0000313" key="2">
    <source>
        <dbReference type="Proteomes" id="UP000299102"/>
    </source>
</evidence>
<dbReference type="EMBL" id="BGZK01000006">
    <property type="protein sequence ID" value="GBP00563.1"/>
    <property type="molecule type" value="Genomic_DNA"/>
</dbReference>
<proteinExistence type="predicted"/>
<dbReference type="Proteomes" id="UP000299102">
    <property type="component" value="Unassembled WGS sequence"/>
</dbReference>
<reference evidence="1 2" key="1">
    <citation type="journal article" date="2019" name="Commun. Biol.">
        <title>The bagworm genome reveals a unique fibroin gene that provides high tensile strength.</title>
        <authorList>
            <person name="Kono N."/>
            <person name="Nakamura H."/>
            <person name="Ohtoshi R."/>
            <person name="Tomita M."/>
            <person name="Numata K."/>
            <person name="Arakawa K."/>
        </authorList>
    </citation>
    <scope>NUCLEOTIDE SEQUENCE [LARGE SCALE GENOMIC DNA]</scope>
</reference>
<organism evidence="1 2">
    <name type="scientific">Eumeta variegata</name>
    <name type="common">Bagworm moth</name>
    <name type="synonym">Eumeta japonica</name>
    <dbReference type="NCBI Taxonomy" id="151549"/>
    <lineage>
        <taxon>Eukaryota</taxon>
        <taxon>Metazoa</taxon>
        <taxon>Ecdysozoa</taxon>
        <taxon>Arthropoda</taxon>
        <taxon>Hexapoda</taxon>
        <taxon>Insecta</taxon>
        <taxon>Pterygota</taxon>
        <taxon>Neoptera</taxon>
        <taxon>Endopterygota</taxon>
        <taxon>Lepidoptera</taxon>
        <taxon>Glossata</taxon>
        <taxon>Ditrysia</taxon>
        <taxon>Tineoidea</taxon>
        <taxon>Psychidae</taxon>
        <taxon>Oiketicinae</taxon>
        <taxon>Eumeta</taxon>
    </lineage>
</organism>
<evidence type="ECO:0000313" key="1">
    <source>
        <dbReference type="EMBL" id="GBP00563.1"/>
    </source>
</evidence>
<dbReference type="AlphaFoldDB" id="A0A4C1SEF2"/>
<name>A0A4C1SEF2_EUMVA</name>
<sequence length="69" mass="8218">MTTEWYPRDGIRNKGRQTKRWEDEVRAVAGPEWIRLAKDRETMLTPPTEANFNSIEPREKLVLYNINTK</sequence>
<accession>A0A4C1SEF2</accession>
<comment type="caution">
    <text evidence="1">The sequence shown here is derived from an EMBL/GenBank/DDBJ whole genome shotgun (WGS) entry which is preliminary data.</text>
</comment>
<protein>
    <submittedName>
        <fullName evidence="1">Uncharacterized protein</fullName>
    </submittedName>
</protein>
<gene>
    <name evidence="1" type="ORF">EVAR_76865_1</name>
</gene>
<dbReference type="OrthoDB" id="410104at2759"/>